<dbReference type="EMBL" id="JBIENY010000216">
    <property type="protein sequence ID" value="MFG6296668.1"/>
    <property type="molecule type" value="Genomic_DNA"/>
</dbReference>
<dbReference type="GeneID" id="90944165"/>
<accession>A0A0K1TP26</accession>
<reference evidence="2 4" key="3">
    <citation type="submission" date="2024-10" db="EMBL/GenBank/DDBJ databases">
        <title>Draft genome assembly of a novel steroid transforming actinomycete isolated from African clawed frog Xenopus laevis.</title>
        <authorList>
            <person name="Bragin E."/>
            <person name="Kollerov V."/>
            <person name="Donova M.V."/>
        </authorList>
    </citation>
    <scope>NUCLEOTIDE SEQUENCE [LARGE SCALE GENOMIC DNA]</scope>
    <source>
        <strain evidence="2 4">MTOC-St3</strain>
    </source>
</reference>
<evidence type="ECO:0000313" key="4">
    <source>
        <dbReference type="Proteomes" id="UP001605990"/>
    </source>
</evidence>
<dbReference type="EMBL" id="KP823601">
    <property type="protein sequence ID" value="AKV89092.1"/>
    <property type="molecule type" value="Genomic_DNA"/>
</dbReference>
<organism evidence="1">
    <name type="scientific">Streptomyces rochei</name>
    <name type="common">Streptomyces parvullus</name>
    <dbReference type="NCBI Taxonomy" id="1928"/>
    <lineage>
        <taxon>Bacteria</taxon>
        <taxon>Bacillati</taxon>
        <taxon>Actinomycetota</taxon>
        <taxon>Actinomycetes</taxon>
        <taxon>Kitasatosporales</taxon>
        <taxon>Streptomycetaceae</taxon>
        <taxon>Streptomyces</taxon>
        <taxon>Streptomyces rochei group</taxon>
    </lineage>
</organism>
<evidence type="ECO:0000313" key="2">
    <source>
        <dbReference type="EMBL" id="MFG6296668.1"/>
    </source>
</evidence>
<dbReference type="EMBL" id="CP121271">
    <property type="protein sequence ID" value="WMC87526.1"/>
    <property type="molecule type" value="Genomic_DNA"/>
</dbReference>
<evidence type="ECO:0000313" key="1">
    <source>
        <dbReference type="EMBL" id="AKV89092.1"/>
    </source>
</evidence>
<dbReference type="Proteomes" id="UP001231701">
    <property type="component" value="Chromosome"/>
</dbReference>
<sequence>MTQTEFQDLVLVCRRPGTAPAATAVVRLLGKLPGEWERSWRLDETGGRIRLRIRPPAGSPPAAVRAWADGALQDPALRAWCAEESGAT</sequence>
<proteinExistence type="predicted"/>
<keyword evidence="4" id="KW-1185">Reference proteome</keyword>
<evidence type="ECO:0000313" key="3">
    <source>
        <dbReference type="EMBL" id="WMC87526.1"/>
    </source>
</evidence>
<gene>
    <name evidence="2" type="ORF">ACGU38_15080</name>
    <name evidence="3" type="ORF">P7W03_19040</name>
</gene>
<reference evidence="3" key="2">
    <citation type="submission" date="2023-03" db="EMBL/GenBank/DDBJ databases">
        <title>Borrelidin-producing and root-colonizing Streptomyces rochei is a potent biopesticide for soil-borne oomycete-caused plant diseases.</title>
        <authorList>
            <person name="Zhou D."/>
            <person name="Wang X."/>
            <person name="Navarro-Munoz J.C."/>
            <person name="Li W."/>
            <person name="Li J."/>
            <person name="Jiu M."/>
            <person name="Deng S."/>
            <person name="Ye Y."/>
            <person name="Daly P."/>
            <person name="Wei L."/>
        </authorList>
    </citation>
    <scope>NUCLEOTIDE SEQUENCE</scope>
    <source>
        <strain evidence="3">JK1</strain>
    </source>
</reference>
<dbReference type="AlphaFoldDB" id="A0A0K1TP26"/>
<protein>
    <submittedName>
        <fullName evidence="1">Uncharacterized protein</fullName>
    </submittedName>
</protein>
<dbReference type="Proteomes" id="UP001605990">
    <property type="component" value="Unassembled WGS sequence"/>
</dbReference>
<reference evidence="1" key="1">
    <citation type="submission" date="2015-02" db="EMBL/GenBank/DDBJ databases">
        <title>Discovery of a novel antibiotic invisible to genome mining, by efficient functional screening of genomic libraries.</title>
        <authorList>
            <person name="Xu M."/>
            <person name="Wang Y."/>
            <person name="Zhao Z."/>
            <person name="Xu L."/>
            <person name="Chen X."/>
            <person name="Gao G."/>
            <person name="Han D."/>
            <person name="Liu L."/>
            <person name="Huang S.-X."/>
            <person name="He X."/>
            <person name="Lin S."/>
            <person name="Kang Q."/>
            <person name="Ou H.-Y."/>
            <person name="Zhou H."/>
            <person name="Pang X."/>
            <person name="Deng Z."/>
            <person name="Tao M."/>
        </authorList>
    </citation>
    <scope>NUCLEOTIDE SEQUENCE</scope>
    <source>
        <strain evidence="1">Sal35</strain>
    </source>
</reference>
<name>A0A0K1TP26_STRRO</name>
<dbReference type="RefSeq" id="WP_019324887.1">
    <property type="nucleotide sequence ID" value="NZ_CP121271.1"/>
</dbReference>